<evidence type="ECO:0000313" key="7">
    <source>
        <dbReference type="EMBL" id="CAH2306996.1"/>
    </source>
</evidence>
<dbReference type="PANTHER" id="PTHR24351">
    <property type="entry name" value="RIBOSOMAL PROTEIN S6 KINASE"/>
    <property type="match status" value="1"/>
</dbReference>
<name>A0AAD1WDS5_PELCU</name>
<dbReference type="Proteomes" id="UP001295444">
    <property type="component" value="Chromosome 07"/>
</dbReference>
<keyword evidence="1" id="KW-0723">Serine/threonine-protein kinase</keyword>
<dbReference type="InterPro" id="IPR011009">
    <property type="entry name" value="Kinase-like_dom_sf"/>
</dbReference>
<keyword evidence="3" id="KW-0547">Nucleotide-binding</keyword>
<evidence type="ECO:0000256" key="4">
    <source>
        <dbReference type="ARBA" id="ARBA00022777"/>
    </source>
</evidence>
<dbReference type="EMBL" id="OW240918">
    <property type="protein sequence ID" value="CAH2306996.1"/>
    <property type="molecule type" value="Genomic_DNA"/>
</dbReference>
<feature type="domain" description="Protein kinase" evidence="6">
    <location>
        <begin position="1"/>
        <end position="121"/>
    </location>
</feature>
<keyword evidence="5" id="KW-0067">ATP-binding</keyword>
<dbReference type="Gene3D" id="1.10.510.10">
    <property type="entry name" value="Transferase(Phosphotransferase) domain 1"/>
    <property type="match status" value="1"/>
</dbReference>
<keyword evidence="4 7" id="KW-0418">Kinase</keyword>
<organism evidence="7 8">
    <name type="scientific">Pelobates cultripes</name>
    <name type="common">Western spadefoot toad</name>
    <dbReference type="NCBI Taxonomy" id="61616"/>
    <lineage>
        <taxon>Eukaryota</taxon>
        <taxon>Metazoa</taxon>
        <taxon>Chordata</taxon>
        <taxon>Craniata</taxon>
        <taxon>Vertebrata</taxon>
        <taxon>Euteleostomi</taxon>
        <taxon>Amphibia</taxon>
        <taxon>Batrachia</taxon>
        <taxon>Anura</taxon>
        <taxon>Pelobatoidea</taxon>
        <taxon>Pelobatidae</taxon>
        <taxon>Pelobates</taxon>
    </lineage>
</organism>
<evidence type="ECO:0000259" key="6">
    <source>
        <dbReference type="PROSITE" id="PS50011"/>
    </source>
</evidence>
<evidence type="ECO:0000256" key="2">
    <source>
        <dbReference type="ARBA" id="ARBA00022679"/>
    </source>
</evidence>
<proteinExistence type="predicted"/>
<evidence type="ECO:0000256" key="5">
    <source>
        <dbReference type="ARBA" id="ARBA00022840"/>
    </source>
</evidence>
<keyword evidence="2" id="KW-0808">Transferase</keyword>
<gene>
    <name evidence="7" type="ORF">PECUL_23A053840</name>
</gene>
<dbReference type="SUPFAM" id="SSF56112">
    <property type="entry name" value="Protein kinase-like (PK-like)"/>
    <property type="match status" value="1"/>
</dbReference>
<dbReference type="GO" id="GO:0005524">
    <property type="term" value="F:ATP binding"/>
    <property type="evidence" value="ECO:0007669"/>
    <property type="project" value="UniProtKB-KW"/>
</dbReference>
<dbReference type="PROSITE" id="PS50011">
    <property type="entry name" value="PROTEIN_KINASE_DOM"/>
    <property type="match status" value="1"/>
</dbReference>
<dbReference type="AlphaFoldDB" id="A0AAD1WDS5"/>
<keyword evidence="8" id="KW-1185">Reference proteome</keyword>
<dbReference type="Pfam" id="PF00069">
    <property type="entry name" value="Pkinase"/>
    <property type="match status" value="1"/>
</dbReference>
<protein>
    <submittedName>
        <fullName evidence="7">Kinase C delta type-like</fullName>
    </submittedName>
</protein>
<reference evidence="7" key="1">
    <citation type="submission" date="2022-03" db="EMBL/GenBank/DDBJ databases">
        <authorList>
            <person name="Alioto T."/>
            <person name="Alioto T."/>
            <person name="Gomez Garrido J."/>
        </authorList>
    </citation>
    <scope>NUCLEOTIDE SEQUENCE</scope>
</reference>
<evidence type="ECO:0000256" key="3">
    <source>
        <dbReference type="ARBA" id="ARBA00022741"/>
    </source>
</evidence>
<evidence type="ECO:0000313" key="8">
    <source>
        <dbReference type="Proteomes" id="UP001295444"/>
    </source>
</evidence>
<dbReference type="GO" id="GO:0004674">
    <property type="term" value="F:protein serine/threonine kinase activity"/>
    <property type="evidence" value="ECO:0007669"/>
    <property type="project" value="UniProtKB-KW"/>
</dbReference>
<dbReference type="InterPro" id="IPR000719">
    <property type="entry name" value="Prot_kinase_dom"/>
</dbReference>
<sequence>MFLSLLYLNAYLLMSDKHGVRSYSVLPVSPQDYVCVIKPENILMDGAGHLKICDFGLALENMCIKTAIGEAGTLCYIAPEGPPREWDPEDVESYNAAVDWWTFEVIIFKMARGTSPFYHDN</sequence>
<accession>A0AAD1WDS5</accession>
<evidence type="ECO:0000256" key="1">
    <source>
        <dbReference type="ARBA" id="ARBA00022527"/>
    </source>
</evidence>